<evidence type="ECO:0000313" key="2">
    <source>
        <dbReference type="Proteomes" id="UP000544054"/>
    </source>
</evidence>
<dbReference type="RefSeq" id="WP_169234920.1">
    <property type="nucleotide sequence ID" value="NZ_JABBGI010000013.1"/>
</dbReference>
<proteinExistence type="predicted"/>
<dbReference type="Proteomes" id="UP000544054">
    <property type="component" value="Unassembled WGS sequence"/>
</dbReference>
<dbReference type="EMBL" id="JABBGI010000013">
    <property type="protein sequence ID" value="NML70390.1"/>
    <property type="molecule type" value="Genomic_DNA"/>
</dbReference>
<evidence type="ECO:0000313" key="1">
    <source>
        <dbReference type="EMBL" id="NML70390.1"/>
    </source>
</evidence>
<reference evidence="1 2" key="1">
    <citation type="submission" date="2020-04" db="EMBL/GenBank/DDBJ databases">
        <title>Chryseobacterium sp. RP-3-3 sp. nov., isolated from Jeju soil.</title>
        <authorList>
            <person name="Dahal R.H."/>
        </authorList>
    </citation>
    <scope>NUCLEOTIDE SEQUENCE [LARGE SCALE GENOMIC DNA]</scope>
    <source>
        <strain evidence="1 2">RP-3-3</strain>
    </source>
</reference>
<dbReference type="AlphaFoldDB" id="A0A7Y0AN74"/>
<keyword evidence="2" id="KW-1185">Reference proteome</keyword>
<comment type="caution">
    <text evidence="1">The sequence shown here is derived from an EMBL/GenBank/DDBJ whole genome shotgun (WGS) entry which is preliminary data.</text>
</comment>
<organism evidence="1 2">
    <name type="scientific">Chryseobacterium antibioticum</name>
    <dbReference type="NCBI Taxonomy" id="2728847"/>
    <lineage>
        <taxon>Bacteria</taxon>
        <taxon>Pseudomonadati</taxon>
        <taxon>Bacteroidota</taxon>
        <taxon>Flavobacteriia</taxon>
        <taxon>Flavobacteriales</taxon>
        <taxon>Weeksellaceae</taxon>
        <taxon>Chryseobacterium group</taxon>
        <taxon>Chryseobacterium</taxon>
    </lineage>
</organism>
<protein>
    <recommendedName>
        <fullName evidence="3">Transposase</fullName>
    </recommendedName>
</protein>
<sequence>MTTVEQLYETLDQRRRPEDVAEMIAELLEDQLIKHEHSILEKAAKCSLKRSVFKVKNHKN</sequence>
<gene>
    <name evidence="1" type="ORF">HHL23_11325</name>
</gene>
<name>A0A7Y0AN74_9FLAO</name>
<accession>A0A7Y0AN74</accession>
<evidence type="ECO:0008006" key="3">
    <source>
        <dbReference type="Google" id="ProtNLM"/>
    </source>
</evidence>